<dbReference type="InterPro" id="IPR011009">
    <property type="entry name" value="Kinase-like_dom_sf"/>
</dbReference>
<dbReference type="SUPFAM" id="SSF56112">
    <property type="entry name" value="Protein kinase-like (PK-like)"/>
    <property type="match status" value="1"/>
</dbReference>
<dbReference type="Gene3D" id="1.10.510.10">
    <property type="entry name" value="Transferase(Phosphotransferase) domain 1"/>
    <property type="match status" value="1"/>
</dbReference>
<keyword evidence="2" id="KW-1185">Reference proteome</keyword>
<evidence type="ECO:0008006" key="3">
    <source>
        <dbReference type="Google" id="ProtNLM"/>
    </source>
</evidence>
<dbReference type="RefSeq" id="XP_024667189.1">
    <property type="nucleotide sequence ID" value="XM_024815626.1"/>
</dbReference>
<evidence type="ECO:0000313" key="1">
    <source>
        <dbReference type="EMBL" id="PLB33177.1"/>
    </source>
</evidence>
<evidence type="ECO:0000313" key="2">
    <source>
        <dbReference type="Proteomes" id="UP000234585"/>
    </source>
</evidence>
<dbReference type="OrthoDB" id="5979581at2759"/>
<dbReference type="GeneID" id="36522786"/>
<name>A0A2I2EXR9_ASPCN</name>
<gene>
    <name evidence="1" type="ORF">BDW47DRAFT_121428</name>
</gene>
<dbReference type="AlphaFoldDB" id="A0A2I2EXR9"/>
<dbReference type="Proteomes" id="UP000234585">
    <property type="component" value="Unassembled WGS sequence"/>
</dbReference>
<sequence length="182" mass="20721">MTKRKTPDVFDPIRLSDLINERYLVEHKLASGGFSTVQGELVGPVKIPQSLRTENFHLGDFGLAKKVGDPVTPRGYPPLRYCSPDRLHRKDPSPDCDMWSGIIGGLVMSLGPLLEEWKVLYTHPEGRNSWYDQTQTPHPTWTLESRIALRPDAHPTKRSHRLTATQLLRDPSYRAIMENHVC</sequence>
<protein>
    <recommendedName>
        <fullName evidence="3">Protein kinase domain-containing protein</fullName>
    </recommendedName>
</protein>
<organism evidence="1 2">
    <name type="scientific">Aspergillus candidus</name>
    <dbReference type="NCBI Taxonomy" id="41067"/>
    <lineage>
        <taxon>Eukaryota</taxon>
        <taxon>Fungi</taxon>
        <taxon>Dikarya</taxon>
        <taxon>Ascomycota</taxon>
        <taxon>Pezizomycotina</taxon>
        <taxon>Eurotiomycetes</taxon>
        <taxon>Eurotiomycetidae</taxon>
        <taxon>Eurotiales</taxon>
        <taxon>Aspergillaceae</taxon>
        <taxon>Aspergillus</taxon>
        <taxon>Aspergillus subgen. Circumdati</taxon>
    </lineage>
</organism>
<proteinExistence type="predicted"/>
<accession>A0A2I2EXR9</accession>
<dbReference type="EMBL" id="KZ559222">
    <property type="protein sequence ID" value="PLB33177.1"/>
    <property type="molecule type" value="Genomic_DNA"/>
</dbReference>
<reference evidence="1 2" key="1">
    <citation type="submission" date="2017-12" db="EMBL/GenBank/DDBJ databases">
        <authorList>
            <consortium name="DOE Joint Genome Institute"/>
            <person name="Haridas S."/>
            <person name="Kjaerbolling I."/>
            <person name="Vesth T.C."/>
            <person name="Frisvad J.C."/>
            <person name="Nybo J.L."/>
            <person name="Theobald S."/>
            <person name="Kuo A."/>
            <person name="Bowyer P."/>
            <person name="Matsuda Y."/>
            <person name="Mondo S."/>
            <person name="Lyhne E.K."/>
            <person name="Kogle M.E."/>
            <person name="Clum A."/>
            <person name="Lipzen A."/>
            <person name="Salamov A."/>
            <person name="Ngan C.Y."/>
            <person name="Daum C."/>
            <person name="Chiniquy J."/>
            <person name="Barry K."/>
            <person name="LaButti K."/>
            <person name="Simmons B.A."/>
            <person name="Magnuson J.K."/>
            <person name="Mortensen U.H."/>
            <person name="Larsen T.O."/>
            <person name="Grigoriev I.V."/>
            <person name="Baker S.E."/>
            <person name="Andersen M.R."/>
            <person name="Nordberg H.P."/>
            <person name="Cantor M.N."/>
            <person name="Hua S.X."/>
        </authorList>
    </citation>
    <scope>NUCLEOTIDE SEQUENCE [LARGE SCALE GENOMIC DNA]</scope>
    <source>
        <strain evidence="1 2">CBS 102.13</strain>
    </source>
</reference>
<dbReference type="STRING" id="41067.A0A2I2EXR9"/>